<protein>
    <submittedName>
        <fullName evidence="2">Uncharacterized protein</fullName>
    </submittedName>
</protein>
<dbReference type="AlphaFoldDB" id="A0A2N1N0I7"/>
<comment type="caution">
    <text evidence="2">The sequence shown here is derived from an EMBL/GenBank/DDBJ whole genome shotgun (WGS) entry which is preliminary data.</text>
</comment>
<name>A0A2N1N0I7_9GLOM</name>
<dbReference type="Proteomes" id="UP000233469">
    <property type="component" value="Unassembled WGS sequence"/>
</dbReference>
<evidence type="ECO:0000313" key="2">
    <source>
        <dbReference type="EMBL" id="PKK67397.1"/>
    </source>
</evidence>
<feature type="region of interest" description="Disordered" evidence="1">
    <location>
        <begin position="72"/>
        <end position="92"/>
    </location>
</feature>
<feature type="compositionally biased region" description="Polar residues" evidence="1">
    <location>
        <begin position="81"/>
        <end position="92"/>
    </location>
</feature>
<evidence type="ECO:0000256" key="1">
    <source>
        <dbReference type="SAM" id="MobiDB-lite"/>
    </source>
</evidence>
<evidence type="ECO:0000313" key="3">
    <source>
        <dbReference type="Proteomes" id="UP000233469"/>
    </source>
</evidence>
<dbReference type="VEuPathDB" id="FungiDB:FUN_000834"/>
<dbReference type="VEuPathDB" id="FungiDB:RhiirA1_480077"/>
<reference evidence="2 3" key="1">
    <citation type="submission" date="2016-04" db="EMBL/GenBank/DDBJ databases">
        <title>Genome analyses suggest a sexual origin of heterokaryosis in a supposedly ancient asexual fungus.</title>
        <authorList>
            <person name="Ropars J."/>
            <person name="Sedzielewska K."/>
            <person name="Noel J."/>
            <person name="Charron P."/>
            <person name="Farinelli L."/>
            <person name="Marton T."/>
            <person name="Kruger M."/>
            <person name="Pelin A."/>
            <person name="Brachmann A."/>
            <person name="Corradi N."/>
        </authorList>
    </citation>
    <scope>NUCLEOTIDE SEQUENCE [LARGE SCALE GENOMIC DNA]</scope>
    <source>
        <strain evidence="2 3">C2</strain>
    </source>
</reference>
<sequence>MSLKFDLFVENEYRELGAVAFKIFRRCMNAASVVRMCHLWVFLHTARHNLINDKVLAMSQLFEDSEVEYSEIPEDTENAEDNTNIINSEHCE</sequence>
<organism evidence="2 3">
    <name type="scientific">Rhizophagus irregularis</name>
    <dbReference type="NCBI Taxonomy" id="588596"/>
    <lineage>
        <taxon>Eukaryota</taxon>
        <taxon>Fungi</taxon>
        <taxon>Fungi incertae sedis</taxon>
        <taxon>Mucoromycota</taxon>
        <taxon>Glomeromycotina</taxon>
        <taxon>Glomeromycetes</taxon>
        <taxon>Glomerales</taxon>
        <taxon>Glomeraceae</taxon>
        <taxon>Rhizophagus</taxon>
    </lineage>
</organism>
<gene>
    <name evidence="2" type="ORF">RhiirC2_783552</name>
</gene>
<proteinExistence type="predicted"/>
<accession>A0A2N1N0I7</accession>
<dbReference type="EMBL" id="LLXL01000966">
    <property type="protein sequence ID" value="PKK67397.1"/>
    <property type="molecule type" value="Genomic_DNA"/>
</dbReference>
<reference evidence="2 3" key="2">
    <citation type="submission" date="2017-10" db="EMBL/GenBank/DDBJ databases">
        <title>Extensive intraspecific genome diversity in a model arbuscular mycorrhizal fungus.</title>
        <authorList>
            <person name="Chen E.C.H."/>
            <person name="Morin E."/>
            <person name="Baudet D."/>
            <person name="Noel J."/>
            <person name="Ndikumana S."/>
            <person name="Charron P."/>
            <person name="St-Onge C."/>
            <person name="Giorgi J."/>
            <person name="Grigoriev I.V."/>
            <person name="Roux C."/>
            <person name="Martin F.M."/>
            <person name="Corradi N."/>
        </authorList>
    </citation>
    <scope>NUCLEOTIDE SEQUENCE [LARGE SCALE GENOMIC DNA]</scope>
    <source>
        <strain evidence="2 3">C2</strain>
    </source>
</reference>